<evidence type="ECO:0000256" key="3">
    <source>
        <dbReference type="ARBA" id="ARBA00022692"/>
    </source>
</evidence>
<keyword evidence="2" id="KW-0433">Leucine-rich repeat</keyword>
<name>A0A3Q4HPI1_NEOBR</name>
<keyword evidence="8" id="KW-1015">Disulfide bond</keyword>
<evidence type="ECO:0000256" key="7">
    <source>
        <dbReference type="ARBA" id="ARBA00023136"/>
    </source>
</evidence>
<feature type="domain" description="Ig-like" evidence="10">
    <location>
        <begin position="95"/>
        <end position="185"/>
    </location>
</feature>
<keyword evidence="6" id="KW-1133">Transmembrane helix</keyword>
<dbReference type="SMART" id="SM00409">
    <property type="entry name" value="IG"/>
    <property type="match status" value="2"/>
</dbReference>
<dbReference type="Ensembl" id="ENSNBRT00000023370.1">
    <property type="protein sequence ID" value="ENSNBRP00000022773.1"/>
    <property type="gene ID" value="ENSNBRG00000017391.1"/>
</dbReference>
<dbReference type="GO" id="GO:0008046">
    <property type="term" value="F:axon guidance receptor activity"/>
    <property type="evidence" value="ECO:0007669"/>
    <property type="project" value="TreeGrafter"/>
</dbReference>
<keyword evidence="9" id="KW-0393">Immunoglobulin domain</keyword>
<dbReference type="SUPFAM" id="SSF48726">
    <property type="entry name" value="Immunoglobulin"/>
    <property type="match status" value="2"/>
</dbReference>
<dbReference type="Bgee" id="ENSNBRG00000017391">
    <property type="expression patterns" value="Expressed in mesonephros and 4 other cell types or tissues"/>
</dbReference>
<keyword evidence="7" id="KW-0472">Membrane</keyword>
<comment type="subcellular location">
    <subcellularLocation>
        <location evidence="1">Membrane</location>
        <topology evidence="1">Single-pass membrane protein</topology>
    </subcellularLocation>
</comment>
<organism evidence="11 12">
    <name type="scientific">Neolamprologus brichardi</name>
    <name type="common">Fairy cichlid</name>
    <name type="synonym">Lamprologus brichardi</name>
    <dbReference type="NCBI Taxonomy" id="32507"/>
    <lineage>
        <taxon>Eukaryota</taxon>
        <taxon>Metazoa</taxon>
        <taxon>Chordata</taxon>
        <taxon>Craniata</taxon>
        <taxon>Vertebrata</taxon>
        <taxon>Euteleostomi</taxon>
        <taxon>Actinopterygii</taxon>
        <taxon>Neopterygii</taxon>
        <taxon>Teleostei</taxon>
        <taxon>Neoteleostei</taxon>
        <taxon>Acanthomorphata</taxon>
        <taxon>Ovalentaria</taxon>
        <taxon>Cichlomorphae</taxon>
        <taxon>Cichliformes</taxon>
        <taxon>Cichlidae</taxon>
        <taxon>African cichlids</taxon>
        <taxon>Pseudocrenilabrinae</taxon>
        <taxon>Lamprologini</taxon>
        <taxon>Neolamprologus</taxon>
    </lineage>
</organism>
<evidence type="ECO:0000256" key="1">
    <source>
        <dbReference type="ARBA" id="ARBA00004167"/>
    </source>
</evidence>
<dbReference type="Pfam" id="PF07679">
    <property type="entry name" value="I-set"/>
    <property type="match status" value="1"/>
</dbReference>
<accession>A0A3Q4HPI1</accession>
<dbReference type="FunFam" id="2.60.40.10:FF:000076">
    <property type="entry name" value="Leucine-rich repeat and Ig domain-containing 4"/>
    <property type="match status" value="1"/>
</dbReference>
<dbReference type="GO" id="GO:0050808">
    <property type="term" value="P:synapse organization"/>
    <property type="evidence" value="ECO:0007669"/>
    <property type="project" value="TreeGrafter"/>
</dbReference>
<dbReference type="Proteomes" id="UP000261580">
    <property type="component" value="Unassembled WGS sequence"/>
</dbReference>
<proteinExistence type="predicted"/>
<dbReference type="Pfam" id="PF13927">
    <property type="entry name" value="Ig_3"/>
    <property type="match status" value="1"/>
</dbReference>
<dbReference type="InterPro" id="IPR003599">
    <property type="entry name" value="Ig_sub"/>
</dbReference>
<keyword evidence="12" id="KW-1185">Reference proteome</keyword>
<dbReference type="AlphaFoldDB" id="A0A3Q4HPI1"/>
<evidence type="ECO:0000256" key="5">
    <source>
        <dbReference type="ARBA" id="ARBA00022737"/>
    </source>
</evidence>
<evidence type="ECO:0000313" key="11">
    <source>
        <dbReference type="Ensembl" id="ENSNBRP00000022773.1"/>
    </source>
</evidence>
<dbReference type="PANTHER" id="PTHR45080">
    <property type="entry name" value="CONTACTIN 5"/>
    <property type="match status" value="1"/>
</dbReference>
<keyword evidence="5" id="KW-0677">Repeat</keyword>
<dbReference type="Gene3D" id="2.60.40.10">
    <property type="entry name" value="Immunoglobulins"/>
    <property type="match status" value="2"/>
</dbReference>
<evidence type="ECO:0000259" key="10">
    <source>
        <dbReference type="PROSITE" id="PS50835"/>
    </source>
</evidence>
<dbReference type="InterPro" id="IPR013783">
    <property type="entry name" value="Ig-like_fold"/>
</dbReference>
<feature type="domain" description="Ig-like" evidence="10">
    <location>
        <begin position="1"/>
        <end position="90"/>
    </location>
</feature>
<dbReference type="GO" id="GO:0043025">
    <property type="term" value="C:neuronal cell body"/>
    <property type="evidence" value="ECO:0007669"/>
    <property type="project" value="TreeGrafter"/>
</dbReference>
<dbReference type="InterPro" id="IPR036179">
    <property type="entry name" value="Ig-like_dom_sf"/>
</dbReference>
<evidence type="ECO:0000256" key="8">
    <source>
        <dbReference type="ARBA" id="ARBA00023157"/>
    </source>
</evidence>
<dbReference type="InterPro" id="IPR013098">
    <property type="entry name" value="Ig_I-set"/>
</dbReference>
<dbReference type="PROSITE" id="PS50835">
    <property type="entry name" value="IG_LIKE"/>
    <property type="match status" value="2"/>
</dbReference>
<dbReference type="InterPro" id="IPR007110">
    <property type="entry name" value="Ig-like_dom"/>
</dbReference>
<dbReference type="PANTHER" id="PTHR45080:SF8">
    <property type="entry name" value="IG-LIKE DOMAIN-CONTAINING PROTEIN"/>
    <property type="match status" value="1"/>
</dbReference>
<evidence type="ECO:0000256" key="6">
    <source>
        <dbReference type="ARBA" id="ARBA00022989"/>
    </source>
</evidence>
<dbReference type="InterPro" id="IPR050958">
    <property type="entry name" value="Cell_Adh-Cytoskel_Orgn"/>
</dbReference>
<evidence type="ECO:0000256" key="2">
    <source>
        <dbReference type="ARBA" id="ARBA00022614"/>
    </source>
</evidence>
<reference evidence="11" key="2">
    <citation type="submission" date="2025-09" db="UniProtKB">
        <authorList>
            <consortium name="Ensembl"/>
        </authorList>
    </citation>
    <scope>IDENTIFICATION</scope>
</reference>
<dbReference type="GO" id="GO:0007156">
    <property type="term" value="P:homophilic cell adhesion via plasma membrane adhesion molecules"/>
    <property type="evidence" value="ECO:0007669"/>
    <property type="project" value="TreeGrafter"/>
</dbReference>
<dbReference type="GO" id="GO:0005886">
    <property type="term" value="C:plasma membrane"/>
    <property type="evidence" value="ECO:0007669"/>
    <property type="project" value="TreeGrafter"/>
</dbReference>
<sequence>MQLASYREATIHQGGEVHLECQADGVPAPLLSWVLPDRSVTTSTGPSTSRISVDTNGTLHISVTLPSDRGVYRCVASNSAGAASTSVRVHVSSLPPVIQQPREEHLLLSPGRPVYAHCSARGAPPPTLRWRIPDGTLVRPSQFLHGNLFVLTNGTLHIRKVGPKDSGSYECTASNAVGTDKRIVNLAFMGTAILALRDFTNAPQPTCMLYNWMRQQYTHTQCHVIEAQRLHFFVLVYNLFECLYSVSLMPKETANPCVGDTDNSQKGHIADIQFMSHLCI</sequence>
<evidence type="ECO:0000256" key="9">
    <source>
        <dbReference type="ARBA" id="ARBA00023319"/>
    </source>
</evidence>
<protein>
    <recommendedName>
        <fullName evidence="10">Ig-like domain-containing protein</fullName>
    </recommendedName>
</protein>
<evidence type="ECO:0000313" key="12">
    <source>
        <dbReference type="Proteomes" id="UP000261580"/>
    </source>
</evidence>
<keyword evidence="3" id="KW-0812">Transmembrane</keyword>
<dbReference type="GO" id="GO:0030424">
    <property type="term" value="C:axon"/>
    <property type="evidence" value="ECO:0007669"/>
    <property type="project" value="TreeGrafter"/>
</dbReference>
<reference evidence="11" key="1">
    <citation type="submission" date="2025-08" db="UniProtKB">
        <authorList>
            <consortium name="Ensembl"/>
        </authorList>
    </citation>
    <scope>IDENTIFICATION</scope>
</reference>
<keyword evidence="4" id="KW-0732">Signal</keyword>
<dbReference type="GeneTree" id="ENSGT00940000159942"/>
<dbReference type="SMART" id="SM00408">
    <property type="entry name" value="IGc2"/>
    <property type="match status" value="2"/>
</dbReference>
<evidence type="ECO:0000256" key="4">
    <source>
        <dbReference type="ARBA" id="ARBA00022729"/>
    </source>
</evidence>
<dbReference type="InterPro" id="IPR003598">
    <property type="entry name" value="Ig_sub2"/>
</dbReference>